<feature type="domain" description="HTH cro/C1-type" evidence="5">
    <location>
        <begin position="1"/>
        <end position="45"/>
    </location>
</feature>
<dbReference type="Gene3D" id="3.40.50.2300">
    <property type="match status" value="2"/>
</dbReference>
<dbReference type="PANTHER" id="PTHR30146:SF144">
    <property type="entry name" value="LACI-FAMILY TRANSCRIPTION REGULATOR"/>
    <property type="match status" value="1"/>
</dbReference>
<keyword evidence="1" id="KW-0805">Transcription regulation</keyword>
<evidence type="ECO:0000313" key="6">
    <source>
        <dbReference type="EMBL" id="MCU6742958.1"/>
    </source>
</evidence>
<dbReference type="InterPro" id="IPR000843">
    <property type="entry name" value="HTH_LacI"/>
</dbReference>
<comment type="caution">
    <text evidence="6">The sequence shown here is derived from an EMBL/GenBank/DDBJ whole genome shotgun (WGS) entry which is preliminary data.</text>
</comment>
<name>A0ABT2SY90_9FIRM</name>
<evidence type="ECO:0000256" key="2">
    <source>
        <dbReference type="ARBA" id="ARBA00023125"/>
    </source>
</evidence>
<proteinExistence type="predicted"/>
<keyword evidence="2" id="KW-0238">DNA-binding</keyword>
<organism evidence="6 7">
    <name type="scientific">Suilimivivens aceti</name>
    <dbReference type="NCBI Taxonomy" id="2981774"/>
    <lineage>
        <taxon>Bacteria</taxon>
        <taxon>Bacillati</taxon>
        <taxon>Bacillota</taxon>
        <taxon>Clostridia</taxon>
        <taxon>Lachnospirales</taxon>
        <taxon>Lachnospiraceae</taxon>
        <taxon>Suilimivivens</taxon>
    </lineage>
</organism>
<evidence type="ECO:0000259" key="5">
    <source>
        <dbReference type="PROSITE" id="PS50943"/>
    </source>
</evidence>
<dbReference type="PROSITE" id="PS50932">
    <property type="entry name" value="HTH_LACI_2"/>
    <property type="match status" value="1"/>
</dbReference>
<dbReference type="EMBL" id="JAOQKJ010000001">
    <property type="protein sequence ID" value="MCU6742958.1"/>
    <property type="molecule type" value="Genomic_DNA"/>
</dbReference>
<dbReference type="InterPro" id="IPR010982">
    <property type="entry name" value="Lambda_DNA-bd_dom_sf"/>
</dbReference>
<keyword evidence="3" id="KW-0804">Transcription</keyword>
<dbReference type="Pfam" id="PF00356">
    <property type="entry name" value="LacI"/>
    <property type="match status" value="1"/>
</dbReference>
<dbReference type="SMART" id="SM00354">
    <property type="entry name" value="HTH_LACI"/>
    <property type="match status" value="1"/>
</dbReference>
<evidence type="ECO:0000256" key="3">
    <source>
        <dbReference type="ARBA" id="ARBA00023163"/>
    </source>
</evidence>
<dbReference type="Gene3D" id="1.10.260.40">
    <property type="entry name" value="lambda repressor-like DNA-binding domains"/>
    <property type="match status" value="1"/>
</dbReference>
<protein>
    <submittedName>
        <fullName evidence="6">LacI family transcriptional regulator</fullName>
    </submittedName>
</protein>
<reference evidence="6 7" key="1">
    <citation type="journal article" date="2021" name="ISME Commun">
        <title>Automated analysis of genomic sequences facilitates high-throughput and comprehensive description of bacteria.</title>
        <authorList>
            <person name="Hitch T.C.A."/>
        </authorList>
    </citation>
    <scope>NUCLEOTIDE SEQUENCE [LARGE SCALE GENOMIC DNA]</scope>
    <source>
        <strain evidence="6 7">Sanger_18</strain>
    </source>
</reference>
<dbReference type="SUPFAM" id="SSF47413">
    <property type="entry name" value="lambda repressor-like DNA-binding domains"/>
    <property type="match status" value="1"/>
</dbReference>
<sequence length="344" mass="39857">MTLEEISKKIGISRTTIYKVLRNKDGVSEETVKMVQDALEKYHYVQNRNARNLAMNRHYTIGYVGFRSKSANYFATEVGRGLKRALQEFGDDGLTLMISEFDVEKPSEQLAAVEEMRQQGVDSFILSYSSHKVILQILERLEKENCRIVLLSRDVAEHPDNYYVGVDYYRSGMLAAELLMKLMPEGGIIFVPVTEEYKTNQDILSRLSGFQDRLKTCEKLEMLPPFFGLTGEREIKEALEKLLQEEPDRKPDGIFDLTYRLDVIADVLKRQKKKIPLVGFDLFEEIRGSVEDSTIDALIYQDLSSQAYRAVRMLFEEMCYGKVRSEKKHYAKLEIIMKENLIYF</sequence>
<dbReference type="InterPro" id="IPR028082">
    <property type="entry name" value="Peripla_BP_I"/>
</dbReference>
<dbReference type="InterPro" id="IPR025997">
    <property type="entry name" value="SBP_2_dom"/>
</dbReference>
<dbReference type="PANTHER" id="PTHR30146">
    <property type="entry name" value="LACI-RELATED TRANSCRIPTIONAL REPRESSOR"/>
    <property type="match status" value="1"/>
</dbReference>
<gene>
    <name evidence="6" type="ORF">OCV77_00320</name>
</gene>
<dbReference type="Proteomes" id="UP001652432">
    <property type="component" value="Unassembled WGS sequence"/>
</dbReference>
<dbReference type="InterPro" id="IPR001387">
    <property type="entry name" value="Cro/C1-type_HTH"/>
</dbReference>
<dbReference type="RefSeq" id="WP_262572263.1">
    <property type="nucleotide sequence ID" value="NZ_JAOQKJ010000001.1"/>
</dbReference>
<keyword evidence="7" id="KW-1185">Reference proteome</keyword>
<evidence type="ECO:0000259" key="4">
    <source>
        <dbReference type="PROSITE" id="PS50932"/>
    </source>
</evidence>
<dbReference type="CDD" id="cd00093">
    <property type="entry name" value="HTH_XRE"/>
    <property type="match status" value="1"/>
</dbReference>
<dbReference type="SUPFAM" id="SSF53822">
    <property type="entry name" value="Periplasmic binding protein-like I"/>
    <property type="match status" value="1"/>
</dbReference>
<feature type="domain" description="HTH lacI-type" evidence="4">
    <location>
        <begin position="1"/>
        <end position="55"/>
    </location>
</feature>
<evidence type="ECO:0000256" key="1">
    <source>
        <dbReference type="ARBA" id="ARBA00023015"/>
    </source>
</evidence>
<accession>A0ABT2SY90</accession>
<dbReference type="PROSITE" id="PS50943">
    <property type="entry name" value="HTH_CROC1"/>
    <property type="match status" value="1"/>
</dbReference>
<evidence type="ECO:0000313" key="7">
    <source>
        <dbReference type="Proteomes" id="UP001652432"/>
    </source>
</evidence>
<dbReference type="Pfam" id="PF13407">
    <property type="entry name" value="Peripla_BP_4"/>
    <property type="match status" value="1"/>
</dbReference>